<proteinExistence type="inferred from homology"/>
<accession>A0A8F6TWI6</accession>
<reference evidence="3 4" key="1">
    <citation type="submission" date="2021-07" db="EMBL/GenBank/DDBJ databases">
        <title>A novel Jannaschia species isolated from marine dinoflagellate Ceratoperidinium margalefii.</title>
        <authorList>
            <person name="Jiang Y."/>
            <person name="Li Z."/>
        </authorList>
    </citation>
    <scope>NUCLEOTIDE SEQUENCE [LARGE SCALE GENOMIC DNA]</scope>
    <source>
        <strain evidence="3 4">J12C1-MA-4</strain>
    </source>
</reference>
<name>A0A8F6TWI6_9RHOB</name>
<dbReference type="EMBL" id="CP079194">
    <property type="protein sequence ID" value="QXT39469.1"/>
    <property type="molecule type" value="Genomic_DNA"/>
</dbReference>
<dbReference type="KEGG" id="gce:KYE46_16340"/>
<dbReference type="Proteomes" id="UP000825009">
    <property type="component" value="Chromosome"/>
</dbReference>
<dbReference type="NCBIfam" id="TIGR01730">
    <property type="entry name" value="RND_mfp"/>
    <property type="match status" value="1"/>
</dbReference>
<dbReference type="GO" id="GO:0015562">
    <property type="term" value="F:efflux transmembrane transporter activity"/>
    <property type="evidence" value="ECO:0007669"/>
    <property type="project" value="TreeGrafter"/>
</dbReference>
<feature type="signal peptide" evidence="2">
    <location>
        <begin position="1"/>
        <end position="23"/>
    </location>
</feature>
<evidence type="ECO:0000256" key="1">
    <source>
        <dbReference type="ARBA" id="ARBA00009477"/>
    </source>
</evidence>
<sequence>MMRRWKMMAAALTGLLCAGPVAAQVAAPLTCLLVPARSSDIGSDRSGIVISVDVARGDFVEAGDPLVRFDTRLADADLQVAQITINGLQERLGRSEGLLSRNLISRDEIEALRTDLALAMAEQARALIELERGTIRAPFAGYVAEVAIAEGELIGPEPLLRIIEVDQLEAELVFLAGAFGEFEIGQEISLSVELTQASVTATITAIDPFIDATSNTFTVMAEIDNPDRAIPAGSSCAVAL</sequence>
<gene>
    <name evidence="3" type="ORF">KYE46_16340</name>
</gene>
<evidence type="ECO:0000256" key="2">
    <source>
        <dbReference type="SAM" id="SignalP"/>
    </source>
</evidence>
<dbReference type="GO" id="GO:1990281">
    <property type="term" value="C:efflux pump complex"/>
    <property type="evidence" value="ECO:0007669"/>
    <property type="project" value="TreeGrafter"/>
</dbReference>
<evidence type="ECO:0000313" key="3">
    <source>
        <dbReference type="EMBL" id="QXT39469.1"/>
    </source>
</evidence>
<evidence type="ECO:0000313" key="4">
    <source>
        <dbReference type="Proteomes" id="UP000825009"/>
    </source>
</evidence>
<keyword evidence="4" id="KW-1185">Reference proteome</keyword>
<protein>
    <submittedName>
        <fullName evidence="3">Efflux RND transporter periplasmic adaptor subunit</fullName>
    </submittedName>
</protein>
<dbReference type="PANTHER" id="PTHR30469">
    <property type="entry name" value="MULTIDRUG RESISTANCE PROTEIN MDTA"/>
    <property type="match status" value="1"/>
</dbReference>
<keyword evidence="2" id="KW-0732">Signal</keyword>
<dbReference type="AlphaFoldDB" id="A0A8F6TWI6"/>
<dbReference type="InterPro" id="IPR006143">
    <property type="entry name" value="RND_pump_MFP"/>
</dbReference>
<organism evidence="3 4">
    <name type="scientific">Gymnodinialimonas ceratoperidinii</name>
    <dbReference type="NCBI Taxonomy" id="2856823"/>
    <lineage>
        <taxon>Bacteria</taxon>
        <taxon>Pseudomonadati</taxon>
        <taxon>Pseudomonadota</taxon>
        <taxon>Alphaproteobacteria</taxon>
        <taxon>Rhodobacterales</taxon>
        <taxon>Paracoccaceae</taxon>
        <taxon>Gymnodinialimonas</taxon>
    </lineage>
</organism>
<dbReference type="PANTHER" id="PTHR30469:SF15">
    <property type="entry name" value="HLYD FAMILY OF SECRETION PROTEINS"/>
    <property type="match status" value="1"/>
</dbReference>
<dbReference type="RefSeq" id="WP_219002124.1">
    <property type="nucleotide sequence ID" value="NZ_CP079194.1"/>
</dbReference>
<comment type="similarity">
    <text evidence="1">Belongs to the membrane fusion protein (MFP) (TC 8.A.1) family.</text>
</comment>
<feature type="chain" id="PRO_5034394982" evidence="2">
    <location>
        <begin position="24"/>
        <end position="240"/>
    </location>
</feature>